<dbReference type="Gene3D" id="3.30.750.24">
    <property type="entry name" value="STAS domain"/>
    <property type="match status" value="1"/>
</dbReference>
<dbReference type="InterPro" id="IPR002645">
    <property type="entry name" value="STAS_dom"/>
</dbReference>
<accession>A0A1I4LEM6</accession>
<dbReference type="InterPro" id="IPR036513">
    <property type="entry name" value="STAS_dom_sf"/>
</dbReference>
<evidence type="ECO:0000313" key="3">
    <source>
        <dbReference type="Proteomes" id="UP000199152"/>
    </source>
</evidence>
<dbReference type="RefSeq" id="WP_091329837.1">
    <property type="nucleotide sequence ID" value="NZ_FOSW01000021.1"/>
</dbReference>
<name>A0A1I4LEM6_9ACTN</name>
<evidence type="ECO:0000259" key="1">
    <source>
        <dbReference type="PROSITE" id="PS50801"/>
    </source>
</evidence>
<keyword evidence="3" id="KW-1185">Reference proteome</keyword>
<dbReference type="SUPFAM" id="SSF52091">
    <property type="entry name" value="SpoIIaa-like"/>
    <property type="match status" value="1"/>
</dbReference>
<proteinExistence type="predicted"/>
<dbReference type="AlphaFoldDB" id="A0A1I4LEM6"/>
<dbReference type="PROSITE" id="PS50801">
    <property type="entry name" value="STAS"/>
    <property type="match status" value="1"/>
</dbReference>
<reference evidence="2 3" key="1">
    <citation type="submission" date="2016-10" db="EMBL/GenBank/DDBJ databases">
        <authorList>
            <person name="de Groot N.N."/>
        </authorList>
    </citation>
    <scope>NUCLEOTIDE SEQUENCE [LARGE SCALE GENOMIC DNA]</scope>
    <source>
        <strain evidence="2 3">DSM 45317</strain>
    </source>
</reference>
<dbReference type="EMBL" id="FOSW01000021">
    <property type="protein sequence ID" value="SFL89462.1"/>
    <property type="molecule type" value="Genomic_DNA"/>
</dbReference>
<evidence type="ECO:0000313" key="2">
    <source>
        <dbReference type="EMBL" id="SFL89462.1"/>
    </source>
</evidence>
<gene>
    <name evidence="2" type="ORF">SAMN04488085_12148</name>
</gene>
<dbReference type="InParanoid" id="A0A1I4LEM6"/>
<dbReference type="OrthoDB" id="5196102at2"/>
<dbReference type="Proteomes" id="UP000199152">
    <property type="component" value="Unassembled WGS sequence"/>
</dbReference>
<protein>
    <recommendedName>
        <fullName evidence="1">STAS domain-containing protein</fullName>
    </recommendedName>
</protein>
<organism evidence="2 3">
    <name type="scientific">Geodermatophilus ruber</name>
    <dbReference type="NCBI Taxonomy" id="504800"/>
    <lineage>
        <taxon>Bacteria</taxon>
        <taxon>Bacillati</taxon>
        <taxon>Actinomycetota</taxon>
        <taxon>Actinomycetes</taxon>
        <taxon>Geodermatophilales</taxon>
        <taxon>Geodermatophilaceae</taxon>
        <taxon>Geodermatophilus</taxon>
    </lineage>
</organism>
<sequence>MTAVTPPPAGTARTEVVVGDAGLICARGHLTSLGADLVRGTADRLRDSGHRRVVLDLRGVRGADDDALRILRELHSEFALAGGELLIRS</sequence>
<feature type="domain" description="STAS" evidence="1">
    <location>
        <begin position="28"/>
        <end position="89"/>
    </location>
</feature>
<dbReference type="STRING" id="504800.SAMN04488085_12148"/>